<feature type="domain" description="Zinc finger PHD-type" evidence="6">
    <location>
        <begin position="807"/>
        <end position="851"/>
    </location>
</feature>
<dbReference type="Proteomes" id="UP000095283">
    <property type="component" value="Unplaced"/>
</dbReference>
<dbReference type="InterPro" id="IPR013083">
    <property type="entry name" value="Znf_RING/FYVE/PHD"/>
</dbReference>
<dbReference type="SUPFAM" id="SSF57903">
    <property type="entry name" value="FYVE/PHD zinc finger"/>
    <property type="match status" value="1"/>
</dbReference>
<dbReference type="GO" id="GO:0008270">
    <property type="term" value="F:zinc ion binding"/>
    <property type="evidence" value="ECO:0007669"/>
    <property type="project" value="UniProtKB-KW"/>
</dbReference>
<feature type="compositionally biased region" description="Basic and acidic residues" evidence="5">
    <location>
        <begin position="995"/>
        <end position="1017"/>
    </location>
</feature>
<feature type="compositionally biased region" description="Acidic residues" evidence="5">
    <location>
        <begin position="775"/>
        <end position="797"/>
    </location>
</feature>
<evidence type="ECO:0000256" key="3">
    <source>
        <dbReference type="ARBA" id="ARBA00022833"/>
    </source>
</evidence>
<feature type="compositionally biased region" description="Basic and acidic residues" evidence="5">
    <location>
        <begin position="1252"/>
        <end position="1264"/>
    </location>
</feature>
<feature type="compositionally biased region" description="Polar residues" evidence="5">
    <location>
        <begin position="18"/>
        <end position="46"/>
    </location>
</feature>
<feature type="compositionally biased region" description="Low complexity" evidence="5">
    <location>
        <begin position="665"/>
        <end position="678"/>
    </location>
</feature>
<dbReference type="PANTHER" id="PTHR46462:SF3">
    <property type="entry name" value="UPSET, ISOFORM A"/>
    <property type="match status" value="1"/>
</dbReference>
<dbReference type="CDD" id="cd15550">
    <property type="entry name" value="PHD_MLL5"/>
    <property type="match status" value="1"/>
</dbReference>
<feature type="compositionally biased region" description="Low complexity" evidence="5">
    <location>
        <begin position="1323"/>
        <end position="1334"/>
    </location>
</feature>
<evidence type="ECO:0000256" key="2">
    <source>
        <dbReference type="ARBA" id="ARBA00022771"/>
    </source>
</evidence>
<name>A0A1I7WN16_HETBA</name>
<feature type="region of interest" description="Disordered" evidence="5">
    <location>
        <begin position="986"/>
        <end position="1017"/>
    </location>
</feature>
<feature type="compositionally biased region" description="Low complexity" evidence="5">
    <location>
        <begin position="484"/>
        <end position="494"/>
    </location>
</feature>
<feature type="region of interest" description="Disordered" evidence="5">
    <location>
        <begin position="1"/>
        <end position="72"/>
    </location>
</feature>
<dbReference type="InterPro" id="IPR046341">
    <property type="entry name" value="SET_dom_sf"/>
</dbReference>
<feature type="compositionally biased region" description="Basic and acidic residues" evidence="5">
    <location>
        <begin position="1130"/>
        <end position="1151"/>
    </location>
</feature>
<feature type="region of interest" description="Disordered" evidence="5">
    <location>
        <begin position="1319"/>
        <end position="1369"/>
    </location>
</feature>
<dbReference type="WBParaSite" id="Hba_06524">
    <property type="protein sequence ID" value="Hba_06524"/>
    <property type="gene ID" value="Hba_06524"/>
</dbReference>
<feature type="compositionally biased region" description="Basic and acidic residues" evidence="5">
    <location>
        <begin position="1096"/>
        <end position="1109"/>
    </location>
</feature>
<dbReference type="InterPro" id="IPR001965">
    <property type="entry name" value="Znf_PHD"/>
</dbReference>
<dbReference type="InterPro" id="IPR011011">
    <property type="entry name" value="Znf_FYVE_PHD"/>
</dbReference>
<proteinExistence type="predicted"/>
<feature type="compositionally biased region" description="Basic and acidic residues" evidence="5">
    <location>
        <begin position="1161"/>
        <end position="1190"/>
    </location>
</feature>
<evidence type="ECO:0000259" key="6">
    <source>
        <dbReference type="SMART" id="SM00249"/>
    </source>
</evidence>
<evidence type="ECO:0000256" key="4">
    <source>
        <dbReference type="ARBA" id="ARBA00022853"/>
    </source>
</evidence>
<feature type="region of interest" description="Disordered" evidence="5">
    <location>
        <begin position="360"/>
        <end position="401"/>
    </location>
</feature>
<keyword evidence="7" id="KW-1185">Reference proteome</keyword>
<keyword evidence="2" id="KW-0863">Zinc-finger</keyword>
<feature type="compositionally biased region" description="Basic and acidic residues" evidence="5">
    <location>
        <begin position="378"/>
        <end position="389"/>
    </location>
</feature>
<feature type="compositionally biased region" description="Acidic residues" evidence="5">
    <location>
        <begin position="62"/>
        <end position="72"/>
    </location>
</feature>
<dbReference type="GO" id="GO:0006355">
    <property type="term" value="P:regulation of DNA-templated transcription"/>
    <property type="evidence" value="ECO:0007669"/>
    <property type="project" value="TreeGrafter"/>
</dbReference>
<feature type="region of interest" description="Disordered" evidence="5">
    <location>
        <begin position="471"/>
        <end position="494"/>
    </location>
</feature>
<evidence type="ECO:0000256" key="1">
    <source>
        <dbReference type="ARBA" id="ARBA00022723"/>
    </source>
</evidence>
<dbReference type="Gene3D" id="2.170.270.10">
    <property type="entry name" value="SET domain"/>
    <property type="match status" value="1"/>
</dbReference>
<keyword evidence="4" id="KW-0156">Chromatin regulator</keyword>
<dbReference type="GO" id="GO:0034967">
    <property type="term" value="C:Set3 complex"/>
    <property type="evidence" value="ECO:0007669"/>
    <property type="project" value="TreeGrafter"/>
</dbReference>
<reference evidence="8" key="1">
    <citation type="submission" date="2016-11" db="UniProtKB">
        <authorList>
            <consortium name="WormBaseParasite"/>
        </authorList>
    </citation>
    <scope>IDENTIFICATION</scope>
</reference>
<dbReference type="Pfam" id="PF20826">
    <property type="entry name" value="PHD_5"/>
    <property type="match status" value="1"/>
</dbReference>
<feature type="region of interest" description="Disordered" evidence="5">
    <location>
        <begin position="1073"/>
        <end position="1265"/>
    </location>
</feature>
<dbReference type="PANTHER" id="PTHR46462">
    <property type="entry name" value="UPSET, ISOFORM A"/>
    <property type="match status" value="1"/>
</dbReference>
<feature type="region of interest" description="Disordered" evidence="5">
    <location>
        <begin position="614"/>
        <end position="713"/>
    </location>
</feature>
<feature type="compositionally biased region" description="Pro residues" evidence="5">
    <location>
        <begin position="1587"/>
        <end position="1597"/>
    </location>
</feature>
<evidence type="ECO:0000256" key="5">
    <source>
        <dbReference type="SAM" id="MobiDB-lite"/>
    </source>
</evidence>
<dbReference type="PROSITE" id="PS01359">
    <property type="entry name" value="ZF_PHD_1"/>
    <property type="match status" value="1"/>
</dbReference>
<feature type="region of interest" description="Disordered" evidence="5">
    <location>
        <begin position="1584"/>
        <end position="1616"/>
    </location>
</feature>
<dbReference type="GO" id="GO:0006325">
    <property type="term" value="P:chromatin organization"/>
    <property type="evidence" value="ECO:0007669"/>
    <property type="project" value="UniProtKB-KW"/>
</dbReference>
<dbReference type="SUPFAM" id="SSF82199">
    <property type="entry name" value="SET domain"/>
    <property type="match status" value="1"/>
</dbReference>
<feature type="region of interest" description="Disordered" evidence="5">
    <location>
        <begin position="1514"/>
        <end position="1542"/>
    </location>
</feature>
<feature type="compositionally biased region" description="Basic and acidic residues" evidence="5">
    <location>
        <begin position="1235"/>
        <end position="1244"/>
    </location>
</feature>
<feature type="region of interest" description="Disordered" evidence="5">
    <location>
        <begin position="765"/>
        <end position="797"/>
    </location>
</feature>
<dbReference type="InterPro" id="IPR019786">
    <property type="entry name" value="Zinc_finger_PHD-type_CS"/>
</dbReference>
<feature type="compositionally biased region" description="Basic and acidic residues" evidence="5">
    <location>
        <begin position="1529"/>
        <end position="1540"/>
    </location>
</feature>
<feature type="compositionally biased region" description="Basic and acidic residues" evidence="5">
    <location>
        <begin position="614"/>
        <end position="626"/>
    </location>
</feature>
<feature type="compositionally biased region" description="Basic and acidic residues" evidence="5">
    <location>
        <begin position="50"/>
        <end position="61"/>
    </location>
</feature>
<dbReference type="Gene3D" id="3.30.40.10">
    <property type="entry name" value="Zinc/RING finger domain, C3HC4 (zinc finger)"/>
    <property type="match status" value="1"/>
</dbReference>
<accession>A0A1I7WN16</accession>
<organism evidence="7 8">
    <name type="scientific">Heterorhabditis bacteriophora</name>
    <name type="common">Entomopathogenic nematode worm</name>
    <dbReference type="NCBI Taxonomy" id="37862"/>
    <lineage>
        <taxon>Eukaryota</taxon>
        <taxon>Metazoa</taxon>
        <taxon>Ecdysozoa</taxon>
        <taxon>Nematoda</taxon>
        <taxon>Chromadorea</taxon>
        <taxon>Rhabditida</taxon>
        <taxon>Rhabditina</taxon>
        <taxon>Rhabditomorpha</taxon>
        <taxon>Strongyloidea</taxon>
        <taxon>Heterorhabditidae</taxon>
        <taxon>Heterorhabditis</taxon>
    </lineage>
</organism>
<keyword evidence="3" id="KW-0862">Zinc</keyword>
<keyword evidence="1" id="KW-0479">Metal-binding</keyword>
<evidence type="ECO:0000313" key="8">
    <source>
        <dbReference type="WBParaSite" id="Hba_06524"/>
    </source>
</evidence>
<protein>
    <submittedName>
        <fullName evidence="8">PHD domain-containing protein</fullName>
    </submittedName>
</protein>
<sequence length="1662" mass="183640">MSGEAKDPATLSVGVGSISLQSETQGSAEDTSEVTCTSSPRTSDVSVNVKPDDTPVKKIVIDDSDDDSDESSEVYVQNMGLPYSDHNYDVPDPSKRYKKEDHEQDFPTLAGLSELGLISEDSYVPIEQLTAVNRVPLPPASAHVSSGHTYDQRELHILNRTPTARDGAVYRSIDAGQNTGSSAFIVGGRTIGRTTSQVPAGFRAIRSDMVSPQVTPQFMSGGYGISSVGRRTATVGQTHVGIPAQAKRGRPVGPTLPGRQLGQKVGIVENCSRIPTSTTLGSPQQTHSVVPVTSKLHAPRQADPPPHRAMQDCPPHRTIVNAPEHPPHRIMLQQGRPVYSSADPSQAALANAPAPLIVSSRGSKPLVRGRGGSQAGRSKKDDISTHSDDGGLSASPAYSSQRSISASPRKQVIYLSGLILFIISSLTYITTKLQLFEVHFLDSVVTSHSHQIVPDIQTSSSPLRIVNTQSSPTYRTVSPPKSPPKSIITTPVTTPPVITTSVTNQHRIDQCTRVTTSSPPHTPVINSLSSTEGLPDNFIEEPIEDVRVAAVSSKKSLKESSLPPEVAAAAVSLSASSQAEMQPQWASNEISEEDIKAKIEAISREIAQEMEQKRLENEAKEKRRSSEMVNRQRRTGSESEKAVSSGEETPAPVPRGRGRPKGSGRMRSSLSNSSGNGLPASFGSPAGMPMRESSSVSPTKGMMGLSRPVGRPPIKQSNATIQVLLNKNISATLMQLYNSNLEILGRFIFILSIVTYSRENNITDYDANGTHTEENEIEDISTDSSSEDSENNEVGEADDDWGEYVTRCHCEMQHNDEFMVQCDKCSVWQHVKCMGLDHRKLHDDYLCEQCKPRRLKWTKEQAQDFQVYPFRFRFYNNFNGLIFRGFAEERSMYIDLRCCRPNTTLKHILLNGKIYVMLVASEHIDKGSEITIPFDCDFRETSTPLECACSSSDDKDCPLVPFNMALMKGKGLEKVISLTNPSSPLLSPNGSTFKPIEKSKSDSRGRPKGTKKEKVVDENTPKKKVILPNVGWYHIILTKSKINLQGTPGRKPKKVEIKLRTYSERNRRLDEVDDFKEDYNKSDEDSIGTLESDTESSPKIENRKPDETNKKKRSQSPLKKKISKAPTFKSEADDLKKDSKNENESLIKNKNQENSSTPRSPKKEKEEVKEQMDYTLPEDRNKPSREERKLQAMLAAIEKREEMEKKKGDKSEKKDDKSKRGPGRPSISASTGQSESRRGRKPSERNVALTDKNLKDKVVRESPRGKKKSKLLLCYSYFFNIIMINLTEEDGEDIPEITSTSTSTQPPRKRWAAALANQEQHISPRPSSPIISTPAGGKKQWLRRHAAESVSEENKEEPPPQSFEAIKTEMSPPLKKRRIVLETHSQSDDERRDEAAFALTQMGRSHPCGKYFTSSKLILVLVCFITEIDIGLDVRTEMKRAAETVVARLGGNPVDFQLYDSAFSHFIPPVTVHSEQPTGAASQVDAVAAPSDDVSIPRKVKRISIEDYKKRRNTGVSGITSDTASTSDDTFRSPGRRDRSFMPSMDSVQENITLPHPHHLGDDTMSPISSPPLNDLKKSILDTECILPPPPPPPPRLQSPRGGDTSTDEEGSEPRMSLAERLAKEFGIGMSGMYLYSGKFCAVEVMYRVNIVFRITLANLWL</sequence>
<dbReference type="SMART" id="SM00249">
    <property type="entry name" value="PHD"/>
    <property type="match status" value="1"/>
</dbReference>
<feature type="compositionally biased region" description="Basic and acidic residues" evidence="5">
    <location>
        <begin position="1197"/>
        <end position="1219"/>
    </location>
</feature>
<evidence type="ECO:0000313" key="7">
    <source>
        <dbReference type="Proteomes" id="UP000095283"/>
    </source>
</evidence>
<feature type="compositionally biased region" description="Basic residues" evidence="5">
    <location>
        <begin position="1110"/>
        <end position="1123"/>
    </location>
</feature>
<dbReference type="GO" id="GO:0070210">
    <property type="term" value="C:Rpd3L-Expanded complex"/>
    <property type="evidence" value="ECO:0007669"/>
    <property type="project" value="TreeGrafter"/>
</dbReference>